<dbReference type="CDD" id="cd00167">
    <property type="entry name" value="SANT"/>
    <property type="match status" value="1"/>
</dbReference>
<dbReference type="SMART" id="SM00717">
    <property type="entry name" value="SANT"/>
    <property type="match status" value="2"/>
</dbReference>
<feature type="chain" id="PRO_5035783640" description="J domain-containing protein" evidence="9">
    <location>
        <begin position="22"/>
        <end position="512"/>
    </location>
</feature>
<evidence type="ECO:0000256" key="2">
    <source>
        <dbReference type="ARBA" id="ARBA00022729"/>
    </source>
</evidence>
<dbReference type="PANTHER" id="PTHR44653:SF2">
    <property type="entry name" value="DNAJ HOMOLOG SUBFAMILY C MEMBER 1"/>
    <property type="match status" value="1"/>
</dbReference>
<dbReference type="Pfam" id="PF00226">
    <property type="entry name" value="DnaJ"/>
    <property type="match status" value="1"/>
</dbReference>
<dbReference type="OrthoDB" id="10250354at2759"/>
<dbReference type="PANTHER" id="PTHR44653">
    <property type="entry name" value="DNAJ HOMOLOG SUBFAMILY C MEMBER 1"/>
    <property type="match status" value="1"/>
</dbReference>
<dbReference type="AlphaFoldDB" id="A0A8T0D1R6"/>
<keyword evidence="3 8" id="KW-1133">Transmembrane helix</keyword>
<evidence type="ECO:0000256" key="3">
    <source>
        <dbReference type="ARBA" id="ARBA00022989"/>
    </source>
</evidence>
<accession>A0A8T0D1R6</accession>
<evidence type="ECO:0000256" key="1">
    <source>
        <dbReference type="ARBA" id="ARBA00022692"/>
    </source>
</evidence>
<sequence length="512" mass="59247">MPVPSAILFLFFTFAVKHISAWDSKELQMFDLIDEMKVNFYDFLGVDKTASSTEIKRAYRRLSIKMHPDKNSDNPTASDQFRQLVGIYETLKDDELRHKYDEVLEHGLPDWRTPVFYFRKLRRMSNAELFLIVSALSTLIHYAALWGSRFEASWTLEEQLSTAYKRHKARDRKRQEIDAQISEELQKIPRPKWHDILPFALCKAVYFLIMFMPVLFGFVKEQVSNQIKETYENVIGLGEEKAEKERLKLKKQERKKRILEQKQNVPSPYNAQILDTFLSLQDLPKEQLNETEETEHETTKASEWQESDIIDLVHAIARFPGGTPGRWERIATQLNRTVPDVTTKAKELGETELNKFYLTSQVASEIPAFETNENAICGESDKDEDEVEHHAAAQSKEPAAQSIGSVDDSEEQAEIASVSIDEPYVSRKRWKQQKLASTKEAQEQQKGRSNGLWDGWTQAEQKQLEVAIKSIDKTIPDRWDRIAECVPTKTKVEVMQRVKLLSSFVKSKTTRP</sequence>
<dbReference type="PROSITE" id="PS50076">
    <property type="entry name" value="DNAJ_2"/>
    <property type="match status" value="1"/>
</dbReference>
<keyword evidence="1 8" id="KW-0812">Transmembrane</keyword>
<dbReference type="SUPFAM" id="SSF46689">
    <property type="entry name" value="Homeodomain-like"/>
    <property type="match status" value="2"/>
</dbReference>
<gene>
    <name evidence="11" type="ORF">P879_09353</name>
</gene>
<dbReference type="InterPro" id="IPR036869">
    <property type="entry name" value="J_dom_sf"/>
</dbReference>
<dbReference type="Gene3D" id="1.10.10.60">
    <property type="entry name" value="Homeodomain-like"/>
    <property type="match status" value="2"/>
</dbReference>
<dbReference type="GO" id="GO:0012505">
    <property type="term" value="C:endomembrane system"/>
    <property type="evidence" value="ECO:0007669"/>
    <property type="project" value="UniProtKB-SubCell"/>
</dbReference>
<evidence type="ECO:0000256" key="7">
    <source>
        <dbReference type="SAM" id="MobiDB-lite"/>
    </source>
</evidence>
<dbReference type="InterPro" id="IPR001005">
    <property type="entry name" value="SANT/Myb"/>
</dbReference>
<evidence type="ECO:0000256" key="8">
    <source>
        <dbReference type="SAM" id="Phobius"/>
    </source>
</evidence>
<dbReference type="Pfam" id="PF23082">
    <property type="entry name" value="Myb_DNA-binding_2"/>
    <property type="match status" value="1"/>
</dbReference>
<name>A0A8T0D1R6_9TREM</name>
<dbReference type="Proteomes" id="UP000699462">
    <property type="component" value="Unassembled WGS sequence"/>
</dbReference>
<evidence type="ECO:0000256" key="9">
    <source>
        <dbReference type="SAM" id="SignalP"/>
    </source>
</evidence>
<proteinExistence type="predicted"/>
<dbReference type="InterPro" id="IPR009057">
    <property type="entry name" value="Homeodomain-like_sf"/>
</dbReference>
<feature type="signal peptide" evidence="9">
    <location>
        <begin position="1"/>
        <end position="21"/>
    </location>
</feature>
<dbReference type="Gene3D" id="1.10.287.110">
    <property type="entry name" value="DnaJ domain"/>
    <property type="match status" value="1"/>
</dbReference>
<dbReference type="InterPro" id="IPR018253">
    <property type="entry name" value="DnaJ_domain_CS"/>
</dbReference>
<reference evidence="11 12" key="1">
    <citation type="submission" date="2019-07" db="EMBL/GenBank/DDBJ databases">
        <title>Annotation for the trematode Paragonimus westermani.</title>
        <authorList>
            <person name="Choi Y.-J."/>
        </authorList>
    </citation>
    <scope>NUCLEOTIDE SEQUENCE [LARGE SCALE GENOMIC DNA]</scope>
    <source>
        <strain evidence="11">180907_Pwestermani</strain>
    </source>
</reference>
<feature type="domain" description="J" evidence="10">
    <location>
        <begin position="39"/>
        <end position="104"/>
    </location>
</feature>
<organism evidence="11 12">
    <name type="scientific">Paragonimus westermani</name>
    <dbReference type="NCBI Taxonomy" id="34504"/>
    <lineage>
        <taxon>Eukaryota</taxon>
        <taxon>Metazoa</taxon>
        <taxon>Spiralia</taxon>
        <taxon>Lophotrochozoa</taxon>
        <taxon>Platyhelminthes</taxon>
        <taxon>Trematoda</taxon>
        <taxon>Digenea</taxon>
        <taxon>Plagiorchiida</taxon>
        <taxon>Troglotremata</taxon>
        <taxon>Troglotrematidae</taxon>
        <taxon>Paragonimus</taxon>
    </lineage>
</organism>
<evidence type="ECO:0000256" key="4">
    <source>
        <dbReference type="ARBA" id="ARBA00023136"/>
    </source>
</evidence>
<evidence type="ECO:0000256" key="5">
    <source>
        <dbReference type="ARBA" id="ARBA00037847"/>
    </source>
</evidence>
<dbReference type="SMART" id="SM00271">
    <property type="entry name" value="DnaJ"/>
    <property type="match status" value="1"/>
</dbReference>
<evidence type="ECO:0000313" key="11">
    <source>
        <dbReference type="EMBL" id="KAF8561829.1"/>
    </source>
</evidence>
<dbReference type="PROSITE" id="PS00636">
    <property type="entry name" value="DNAJ_1"/>
    <property type="match status" value="1"/>
</dbReference>
<keyword evidence="12" id="KW-1185">Reference proteome</keyword>
<evidence type="ECO:0000256" key="6">
    <source>
        <dbReference type="SAM" id="Coils"/>
    </source>
</evidence>
<dbReference type="CDD" id="cd06257">
    <property type="entry name" value="DnaJ"/>
    <property type="match status" value="1"/>
</dbReference>
<keyword evidence="6" id="KW-0175">Coiled coil</keyword>
<dbReference type="PRINTS" id="PR00625">
    <property type="entry name" value="JDOMAIN"/>
</dbReference>
<comment type="caution">
    <text evidence="11">The sequence shown here is derived from an EMBL/GenBank/DDBJ whole genome shotgun (WGS) entry which is preliminary data.</text>
</comment>
<feature type="region of interest" description="Disordered" evidence="7">
    <location>
        <begin position="381"/>
        <end position="418"/>
    </location>
</feature>
<evidence type="ECO:0000313" key="12">
    <source>
        <dbReference type="Proteomes" id="UP000699462"/>
    </source>
</evidence>
<feature type="transmembrane region" description="Helical" evidence="8">
    <location>
        <begin position="196"/>
        <end position="219"/>
    </location>
</feature>
<dbReference type="SUPFAM" id="SSF46565">
    <property type="entry name" value="Chaperone J-domain"/>
    <property type="match status" value="1"/>
</dbReference>
<evidence type="ECO:0000259" key="10">
    <source>
        <dbReference type="PROSITE" id="PS50076"/>
    </source>
</evidence>
<keyword evidence="2 9" id="KW-0732">Signal</keyword>
<dbReference type="InterPro" id="IPR001623">
    <property type="entry name" value="DnaJ_domain"/>
</dbReference>
<feature type="coiled-coil region" evidence="6">
    <location>
        <begin position="237"/>
        <end position="264"/>
    </location>
</feature>
<comment type="subcellular location">
    <subcellularLocation>
        <location evidence="5">Endomembrane system</location>
        <topology evidence="5">Single-pass membrane protein</topology>
    </subcellularLocation>
</comment>
<dbReference type="InterPro" id="IPR052606">
    <property type="entry name" value="DnaJ_domain_protein"/>
</dbReference>
<dbReference type="EMBL" id="JTDF01021445">
    <property type="protein sequence ID" value="KAF8561829.1"/>
    <property type="molecule type" value="Genomic_DNA"/>
</dbReference>
<protein>
    <recommendedName>
        <fullName evidence="10">J domain-containing protein</fullName>
    </recommendedName>
</protein>
<keyword evidence="4 8" id="KW-0472">Membrane</keyword>
<feature type="transmembrane region" description="Helical" evidence="8">
    <location>
        <begin position="129"/>
        <end position="147"/>
    </location>
</feature>